<dbReference type="OrthoDB" id="3397424at2"/>
<evidence type="ECO:0000313" key="1">
    <source>
        <dbReference type="EMBL" id="ORV09643.1"/>
    </source>
</evidence>
<evidence type="ECO:0000313" key="4">
    <source>
        <dbReference type="Proteomes" id="UP000230971"/>
    </source>
</evidence>
<dbReference type="STRING" id="28045.AWB95_17660"/>
<accession>A0A1X1RMB3</accession>
<reference evidence="1 3" key="1">
    <citation type="submission" date="2016-01" db="EMBL/GenBank/DDBJ databases">
        <title>The new phylogeny of the genus Mycobacterium.</title>
        <authorList>
            <person name="Tarcisio F."/>
            <person name="Conor M."/>
            <person name="Antonella G."/>
            <person name="Elisabetta G."/>
            <person name="Giulia F.S."/>
            <person name="Sara T."/>
            <person name="Anna F."/>
            <person name="Clotilde B."/>
            <person name="Roberto B."/>
            <person name="Veronica D.S."/>
            <person name="Fabio R."/>
            <person name="Monica P."/>
            <person name="Olivier J."/>
            <person name="Enrico T."/>
            <person name="Nicola S."/>
        </authorList>
    </citation>
    <scope>NUCLEOTIDE SEQUENCE [LARGE SCALE GENOMIC DNA]</scope>
    <source>
        <strain evidence="1 3">DSM 44243</strain>
    </source>
</reference>
<dbReference type="GO" id="GO:0016874">
    <property type="term" value="F:ligase activity"/>
    <property type="evidence" value="ECO:0007669"/>
    <property type="project" value="UniProtKB-KW"/>
</dbReference>
<dbReference type="SUPFAM" id="SSF55144">
    <property type="entry name" value="LigT-like"/>
    <property type="match status" value="1"/>
</dbReference>
<name>A0A1X1RMB3_MYCCE</name>
<keyword evidence="3" id="KW-1185">Reference proteome</keyword>
<protein>
    <submittedName>
        <fullName evidence="1">2'-5' RNA ligase</fullName>
    </submittedName>
</protein>
<dbReference type="InterPro" id="IPR009097">
    <property type="entry name" value="Cyclic_Pdiesterase"/>
</dbReference>
<comment type="caution">
    <text evidence="1">The sequence shown here is derived from an EMBL/GenBank/DDBJ whole genome shotgun (WGS) entry which is preliminary data.</text>
</comment>
<proteinExistence type="predicted"/>
<evidence type="ECO:0000313" key="3">
    <source>
        <dbReference type="Proteomes" id="UP000193907"/>
    </source>
</evidence>
<dbReference type="Proteomes" id="UP000230971">
    <property type="component" value="Unassembled WGS sequence"/>
</dbReference>
<dbReference type="Proteomes" id="UP000193907">
    <property type="component" value="Unassembled WGS sequence"/>
</dbReference>
<dbReference type="AlphaFoldDB" id="A0A1X1RMB3"/>
<dbReference type="Pfam" id="PF13563">
    <property type="entry name" value="2_5_RNA_ligase2"/>
    <property type="match status" value="1"/>
</dbReference>
<dbReference type="Gene3D" id="3.90.1140.10">
    <property type="entry name" value="Cyclic phosphodiesterase"/>
    <property type="match status" value="1"/>
</dbReference>
<reference evidence="2 4" key="2">
    <citation type="journal article" date="2017" name="Infect. Genet. Evol.">
        <title>The new phylogeny of the genus Mycobacterium: The old and the news.</title>
        <authorList>
            <person name="Tortoli E."/>
            <person name="Fedrizzi T."/>
            <person name="Meehan C.J."/>
            <person name="Trovato A."/>
            <person name="Grottola A."/>
            <person name="Giacobazzi E."/>
            <person name="Serpini G.F."/>
            <person name="Tagliazucchi S."/>
            <person name="Fabio A."/>
            <person name="Bettua C."/>
            <person name="Bertorelli R."/>
            <person name="Frascaro F."/>
            <person name="De Sanctis V."/>
            <person name="Pecorari M."/>
            <person name="Jousson O."/>
            <person name="Segata N."/>
            <person name="Cirillo D.M."/>
        </authorList>
    </citation>
    <scope>NUCLEOTIDE SEQUENCE [LARGE SCALE GENOMIC DNA]</scope>
    <source>
        <strain evidence="2 4">NCTC 12882</strain>
    </source>
</reference>
<dbReference type="EMBL" id="LQOM01000038">
    <property type="protein sequence ID" value="ORV09643.1"/>
    <property type="molecule type" value="Genomic_DNA"/>
</dbReference>
<evidence type="ECO:0000313" key="2">
    <source>
        <dbReference type="EMBL" id="PIB75650.1"/>
    </source>
</evidence>
<sequence>MALAVCLLFDRRSERAIRGLWDRIEDRGVPSLRSHTHGRHVPHVSYAVLRSWDQPAVTAVLADLRDGGPVELSFDGVGLFRRGRTWLVAGVSADFVARQARVVEAVTATGAELHKHYVPGIWLPHCSLAPRAMLAQLPEVVGAVLDVLPLRARLDRAALVNSATGDVCPLPSLP</sequence>
<dbReference type="RefSeq" id="WP_062541843.1">
    <property type="nucleotide sequence ID" value="NZ_BBUN01000700.1"/>
</dbReference>
<keyword evidence="1" id="KW-0436">Ligase</keyword>
<gene>
    <name evidence="1" type="ORF">AWB95_17660</name>
    <name evidence="2" type="ORF">CQY23_19510</name>
</gene>
<dbReference type="EMBL" id="PDKV01000031">
    <property type="protein sequence ID" value="PIB75650.1"/>
    <property type="molecule type" value="Genomic_DNA"/>
</dbReference>
<organism evidence="1 3">
    <name type="scientific">Mycobacterium celatum</name>
    <dbReference type="NCBI Taxonomy" id="28045"/>
    <lineage>
        <taxon>Bacteria</taxon>
        <taxon>Bacillati</taxon>
        <taxon>Actinomycetota</taxon>
        <taxon>Actinomycetes</taxon>
        <taxon>Mycobacteriales</taxon>
        <taxon>Mycobacteriaceae</taxon>
        <taxon>Mycobacterium</taxon>
    </lineage>
</organism>